<dbReference type="AlphaFoldDB" id="A0A8H3IET0"/>
<evidence type="ECO:0000259" key="5">
    <source>
        <dbReference type="PROSITE" id="PS51782"/>
    </source>
</evidence>
<feature type="compositionally biased region" description="Low complexity" evidence="4">
    <location>
        <begin position="393"/>
        <end position="428"/>
    </location>
</feature>
<feature type="compositionally biased region" description="Polar residues" evidence="4">
    <location>
        <begin position="93"/>
        <end position="106"/>
    </location>
</feature>
<evidence type="ECO:0000256" key="1">
    <source>
        <dbReference type="ARBA" id="ARBA00022669"/>
    </source>
</evidence>
<dbReference type="Gene3D" id="3.10.350.10">
    <property type="entry name" value="LysM domain"/>
    <property type="match status" value="3"/>
</dbReference>
<dbReference type="PANTHER" id="PTHR34997:SF2">
    <property type="entry name" value="LYSM DOMAIN-CONTAINING PROTEIN-RELATED"/>
    <property type="match status" value="1"/>
</dbReference>
<proteinExistence type="predicted"/>
<feature type="compositionally biased region" description="Low complexity" evidence="4">
    <location>
        <begin position="107"/>
        <end position="118"/>
    </location>
</feature>
<dbReference type="OrthoDB" id="5985073at2759"/>
<protein>
    <recommendedName>
        <fullName evidence="5">LysM domain-containing protein</fullName>
    </recommendedName>
</protein>
<accession>A0A8H3IET0</accession>
<feature type="region of interest" description="Disordered" evidence="4">
    <location>
        <begin position="93"/>
        <end position="118"/>
    </location>
</feature>
<dbReference type="InterPro" id="IPR036779">
    <property type="entry name" value="LysM_dom_sf"/>
</dbReference>
<dbReference type="InterPro" id="IPR052210">
    <property type="entry name" value="LysM1-like"/>
</dbReference>
<gene>
    <name evidence="6" type="ORF">IMSHALPRED_009903</name>
</gene>
<name>A0A8H3IET0_9LECA</name>
<feature type="region of interest" description="Disordered" evidence="4">
    <location>
        <begin position="378"/>
        <end position="431"/>
    </location>
</feature>
<feature type="domain" description="LysM" evidence="5">
    <location>
        <begin position="313"/>
        <end position="359"/>
    </location>
</feature>
<dbReference type="EMBL" id="CAJPDT010000008">
    <property type="protein sequence ID" value="CAF9911034.1"/>
    <property type="molecule type" value="Genomic_DNA"/>
</dbReference>
<dbReference type="Pfam" id="PF01476">
    <property type="entry name" value="LysM"/>
    <property type="match status" value="2"/>
</dbReference>
<evidence type="ECO:0000313" key="6">
    <source>
        <dbReference type="EMBL" id="CAF9911034.1"/>
    </source>
</evidence>
<evidence type="ECO:0000313" key="7">
    <source>
        <dbReference type="Proteomes" id="UP000664534"/>
    </source>
</evidence>
<dbReference type="InterPro" id="IPR018392">
    <property type="entry name" value="LysM"/>
</dbReference>
<keyword evidence="3" id="KW-0843">Virulence</keyword>
<feature type="domain" description="LysM" evidence="5">
    <location>
        <begin position="438"/>
        <end position="488"/>
    </location>
</feature>
<dbReference type="PROSITE" id="PS51782">
    <property type="entry name" value="LYSM"/>
    <property type="match status" value="3"/>
</dbReference>
<dbReference type="SUPFAM" id="SSF54106">
    <property type="entry name" value="LysM domain"/>
    <property type="match status" value="1"/>
</dbReference>
<organism evidence="6 7">
    <name type="scientific">Imshaugia aleurites</name>
    <dbReference type="NCBI Taxonomy" id="172621"/>
    <lineage>
        <taxon>Eukaryota</taxon>
        <taxon>Fungi</taxon>
        <taxon>Dikarya</taxon>
        <taxon>Ascomycota</taxon>
        <taxon>Pezizomycotina</taxon>
        <taxon>Lecanoromycetes</taxon>
        <taxon>OSLEUM clade</taxon>
        <taxon>Lecanoromycetidae</taxon>
        <taxon>Lecanorales</taxon>
        <taxon>Lecanorineae</taxon>
        <taxon>Parmeliaceae</taxon>
        <taxon>Imshaugia</taxon>
    </lineage>
</organism>
<dbReference type="CDD" id="cd00118">
    <property type="entry name" value="LysM"/>
    <property type="match status" value="1"/>
</dbReference>
<dbReference type="PANTHER" id="PTHR34997">
    <property type="entry name" value="AM15"/>
    <property type="match status" value="1"/>
</dbReference>
<dbReference type="GO" id="GO:0008061">
    <property type="term" value="F:chitin binding"/>
    <property type="evidence" value="ECO:0007669"/>
    <property type="project" value="UniProtKB-KW"/>
</dbReference>
<keyword evidence="2" id="KW-0732">Signal</keyword>
<keyword evidence="1" id="KW-0147">Chitin-binding</keyword>
<evidence type="ECO:0000256" key="4">
    <source>
        <dbReference type="SAM" id="MobiDB-lite"/>
    </source>
</evidence>
<evidence type="ECO:0000256" key="3">
    <source>
        <dbReference type="ARBA" id="ARBA00023026"/>
    </source>
</evidence>
<comment type="caution">
    <text evidence="6">The sequence shown here is derived from an EMBL/GenBank/DDBJ whole genome shotgun (WGS) entry which is preliminary data.</text>
</comment>
<evidence type="ECO:0000256" key="2">
    <source>
        <dbReference type="ARBA" id="ARBA00022729"/>
    </source>
</evidence>
<sequence>MSNTVDSYLWTTGNVTDLCTTACIASAAKWWSDVQIRCAANTIAAYGKMIPAESIAGRFSDGLNIACLISDLNSAGSGSLSNSSSSFTGSAPYSNSSSSLTGSAPYTKSSSTSNMTSTGSSWCLIESQDWVGSDIIRPYCSTNSTDPSCLDPMNVSPENERIASLYPNDMLFHQRMSSPYLPDSDYSDYLVAQYQDILDVCEADMPELVIRSLPFYGDVQVAFGALSSSSPTMPPFLSNNTQYTNSTNGTTTCMGQTFQIADLVGPAFSNPNASLCDALSSKYGVTTGDLESILVNPYCLPTYTSYCVPAACTLMTVPSGATCNSIASSNAITTLQFLNWNPNINGLCDDLQEGDYVCIDAPGGSYVPIIGSNVTINANAQQPGGGDGNGLDTPSNPTSSFSNSTAPTNATSSPSDSSRSGSTAPSPTQKGISISCAKYSQAKQGEFCSTFALKNDITTAKLYALNGVLGNIGQNCTTAFWSGYYYCVASSDTPAADTVNFTNATVAMSTVVSTVISTAISTIEGAPTSTTTLDPVSTLMSTVMSTIISTIDISPTCTTALDPVSTLPNANAPPAASPSPTQPGIASRCAKYAQAHTGDTCSSFAAANAITPADLYSQNSALGENGENCETKFWGGYYYCIE</sequence>
<reference evidence="6" key="1">
    <citation type="submission" date="2021-03" db="EMBL/GenBank/DDBJ databases">
        <authorList>
            <person name="Tagirdzhanova G."/>
        </authorList>
    </citation>
    <scope>NUCLEOTIDE SEQUENCE</scope>
</reference>
<feature type="domain" description="LysM" evidence="5">
    <location>
        <begin position="591"/>
        <end position="641"/>
    </location>
</feature>
<keyword evidence="7" id="KW-1185">Reference proteome</keyword>
<dbReference type="Proteomes" id="UP000664534">
    <property type="component" value="Unassembled WGS sequence"/>
</dbReference>